<evidence type="ECO:0000256" key="4">
    <source>
        <dbReference type="ARBA" id="ARBA00022840"/>
    </source>
</evidence>
<evidence type="ECO:0000256" key="5">
    <source>
        <dbReference type="ARBA" id="ARBA00023212"/>
    </source>
</evidence>
<keyword evidence="4" id="KW-0067">ATP-binding</keyword>
<dbReference type="Gene3D" id="3.30.420.40">
    <property type="match status" value="2"/>
</dbReference>
<evidence type="ECO:0000256" key="2">
    <source>
        <dbReference type="ARBA" id="ARBA00022490"/>
    </source>
</evidence>
<keyword evidence="3" id="KW-0547">Nucleotide-binding</keyword>
<keyword evidence="5" id="KW-0206">Cytoskeleton</keyword>
<evidence type="ECO:0000256" key="1">
    <source>
        <dbReference type="ARBA" id="ARBA00004245"/>
    </source>
</evidence>
<evidence type="ECO:0000313" key="8">
    <source>
        <dbReference type="Proteomes" id="UP001149090"/>
    </source>
</evidence>
<dbReference type="PRINTS" id="PR00190">
    <property type="entry name" value="ACTIN"/>
</dbReference>
<dbReference type="Gene3D" id="3.90.640.10">
    <property type="entry name" value="Actin, Chain A, domain 4"/>
    <property type="match status" value="1"/>
</dbReference>
<accession>A0A9Q0R8N2</accession>
<proteinExistence type="inferred from homology"/>
<dbReference type="SMART" id="SM00268">
    <property type="entry name" value="ACTIN"/>
    <property type="match status" value="1"/>
</dbReference>
<dbReference type="AlphaFoldDB" id="A0A9Q0R8N2"/>
<dbReference type="InterPro" id="IPR004000">
    <property type="entry name" value="Actin"/>
</dbReference>
<comment type="caution">
    <text evidence="7">The sequence shown here is derived from an EMBL/GenBank/DDBJ whole genome shotgun (WGS) entry which is preliminary data.</text>
</comment>
<protein>
    <submittedName>
        <fullName evidence="7">Actin-7-related</fullName>
    </submittedName>
</protein>
<name>A0A9Q0R8N2_ANAIG</name>
<dbReference type="GO" id="GO:0005856">
    <property type="term" value="C:cytoskeleton"/>
    <property type="evidence" value="ECO:0007669"/>
    <property type="project" value="UniProtKB-SubCell"/>
</dbReference>
<comment type="subcellular location">
    <subcellularLocation>
        <location evidence="1">Cytoplasm</location>
        <location evidence="1">Cytoskeleton</location>
    </subcellularLocation>
</comment>
<dbReference type="SUPFAM" id="SSF53067">
    <property type="entry name" value="Actin-like ATPase domain"/>
    <property type="match status" value="2"/>
</dbReference>
<dbReference type="InterPro" id="IPR043129">
    <property type="entry name" value="ATPase_NBD"/>
</dbReference>
<dbReference type="Pfam" id="PF00022">
    <property type="entry name" value="Actin"/>
    <property type="match status" value="1"/>
</dbReference>
<gene>
    <name evidence="7" type="ORF">M0811_10504</name>
</gene>
<dbReference type="Proteomes" id="UP001149090">
    <property type="component" value="Unassembled WGS sequence"/>
</dbReference>
<keyword evidence="2" id="KW-0963">Cytoplasm</keyword>
<evidence type="ECO:0000313" key="7">
    <source>
        <dbReference type="EMBL" id="KAJ5071232.1"/>
    </source>
</evidence>
<evidence type="ECO:0000256" key="6">
    <source>
        <dbReference type="RuleBase" id="RU000487"/>
    </source>
</evidence>
<reference evidence="7" key="1">
    <citation type="submission" date="2022-10" db="EMBL/GenBank/DDBJ databases">
        <title>Novel sulphate-reducing endosymbionts in the free-living metamonad Anaeramoeba.</title>
        <authorList>
            <person name="Jerlstrom-Hultqvist J."/>
            <person name="Cepicka I."/>
            <person name="Gallot-Lavallee L."/>
            <person name="Salas-Leiva D."/>
            <person name="Curtis B.A."/>
            <person name="Zahonova K."/>
            <person name="Pipaliya S."/>
            <person name="Dacks J."/>
            <person name="Roger A.J."/>
        </authorList>
    </citation>
    <scope>NUCLEOTIDE SEQUENCE</scope>
    <source>
        <strain evidence="7">BMAN</strain>
    </source>
</reference>
<dbReference type="FunFam" id="3.90.640.10:FF:000007">
    <property type="entry name" value="Actin like 7B"/>
    <property type="match status" value="1"/>
</dbReference>
<organism evidence="7 8">
    <name type="scientific">Anaeramoeba ignava</name>
    <name type="common">Anaerobic marine amoeba</name>
    <dbReference type="NCBI Taxonomy" id="1746090"/>
    <lineage>
        <taxon>Eukaryota</taxon>
        <taxon>Metamonada</taxon>
        <taxon>Anaeramoebidae</taxon>
        <taxon>Anaeramoeba</taxon>
    </lineage>
</organism>
<dbReference type="FunFam" id="3.30.420.40:FF:000148">
    <property type="entry name" value="Actin, alpha skeletal muscle"/>
    <property type="match status" value="1"/>
</dbReference>
<evidence type="ECO:0000256" key="3">
    <source>
        <dbReference type="ARBA" id="ARBA00022741"/>
    </source>
</evidence>
<comment type="similarity">
    <text evidence="6">Belongs to the actin family.</text>
</comment>
<dbReference type="GO" id="GO:0005524">
    <property type="term" value="F:ATP binding"/>
    <property type="evidence" value="ECO:0007669"/>
    <property type="project" value="UniProtKB-KW"/>
</dbReference>
<keyword evidence="8" id="KW-1185">Reference proteome</keyword>
<dbReference type="PANTHER" id="PTHR11937">
    <property type="entry name" value="ACTIN"/>
    <property type="match status" value="1"/>
</dbReference>
<sequence>MSEEIKPIVIDNGSSLTKAGFAGEESPKSVFPTIVGKKRYLDIIRVGMGEKNYYIGDEANGNRGYLELEFPIEKGIIQNMDYMEKIWHHIFYNELRVSPEQYPVLLTQVPFNPKNQRELTTQIMFETFNVPSFYMANQGILPLYSTGKTTGISVNIGDGVSFTYPVYNSHSLSHCMIKSSFAGKDITNFLIRLLTERGYFFETTPEFQIVNELKEKLCYVSLDFDKELEISNQNDSLILKNFELPNGKILTIGNQLFRCPEALFQPKLIGKEQKGIHQMIFDSIMKCDIHTRKDLFQNIILVGGSTFFPGFLERLQNEMNKLVPPSMKIQFIVPSERKYSVWIGGSIFASLSSFQKKVILKEEYEEYGPGIIHEKCF</sequence>
<dbReference type="EMBL" id="JAPDFW010000090">
    <property type="protein sequence ID" value="KAJ5071232.1"/>
    <property type="molecule type" value="Genomic_DNA"/>
</dbReference>